<evidence type="ECO:0000313" key="2">
    <source>
        <dbReference type="Proteomes" id="UP000479710"/>
    </source>
</evidence>
<protein>
    <submittedName>
        <fullName evidence="1">Uncharacterized protein</fullName>
    </submittedName>
</protein>
<reference evidence="1 2" key="1">
    <citation type="submission" date="2019-11" db="EMBL/GenBank/DDBJ databases">
        <title>Whole genome sequence of Oryza granulata.</title>
        <authorList>
            <person name="Li W."/>
        </authorList>
    </citation>
    <scope>NUCLEOTIDE SEQUENCE [LARGE SCALE GENOMIC DNA]</scope>
    <source>
        <strain evidence="2">cv. Menghai</strain>
        <tissue evidence="1">Leaf</tissue>
    </source>
</reference>
<keyword evidence="2" id="KW-1185">Reference proteome</keyword>
<dbReference type="EMBL" id="SPHZ02000005">
    <property type="protein sequence ID" value="KAF0920461.1"/>
    <property type="molecule type" value="Genomic_DNA"/>
</dbReference>
<dbReference type="AlphaFoldDB" id="A0A6G1E725"/>
<accession>A0A6G1E725</accession>
<comment type="caution">
    <text evidence="1">The sequence shown here is derived from an EMBL/GenBank/DDBJ whole genome shotgun (WGS) entry which is preliminary data.</text>
</comment>
<dbReference type="Proteomes" id="UP000479710">
    <property type="component" value="Unassembled WGS sequence"/>
</dbReference>
<organism evidence="1 2">
    <name type="scientific">Oryza meyeriana var. granulata</name>
    <dbReference type="NCBI Taxonomy" id="110450"/>
    <lineage>
        <taxon>Eukaryota</taxon>
        <taxon>Viridiplantae</taxon>
        <taxon>Streptophyta</taxon>
        <taxon>Embryophyta</taxon>
        <taxon>Tracheophyta</taxon>
        <taxon>Spermatophyta</taxon>
        <taxon>Magnoliopsida</taxon>
        <taxon>Liliopsida</taxon>
        <taxon>Poales</taxon>
        <taxon>Poaceae</taxon>
        <taxon>BOP clade</taxon>
        <taxon>Oryzoideae</taxon>
        <taxon>Oryzeae</taxon>
        <taxon>Oryzinae</taxon>
        <taxon>Oryza</taxon>
        <taxon>Oryza meyeriana</taxon>
    </lineage>
</organism>
<evidence type="ECO:0000313" key="1">
    <source>
        <dbReference type="EMBL" id="KAF0920461.1"/>
    </source>
</evidence>
<name>A0A6G1E725_9ORYZ</name>
<gene>
    <name evidence="1" type="ORF">E2562_035361</name>
</gene>
<sequence>MACLVASAADDEGIPSDALREAALVLALSEPEARPRAALEIIRAADTVARGAQEAGSRGVDEVANNLGHAAHGFLCALLESPPERMAPPSVALLARAASKARAAATSRRPISAQQLADTACLVASAADDQGIPSGALREAALALARSDAETRPRASMEIIRAAAMVARGAQESGSRGVREVLADLEHACLNFACALYLQSDKWGTLLGGLGKISMPV</sequence>
<proteinExistence type="predicted"/>